<dbReference type="EMBL" id="UZAU01000366">
    <property type="status" value="NOT_ANNOTATED_CDS"/>
    <property type="molecule type" value="Genomic_DNA"/>
</dbReference>
<dbReference type="AlphaFoldDB" id="A0A803PI70"/>
<accession>A0A803PI70</accession>
<feature type="domain" description="Reverse transcriptase zinc-binding" evidence="2">
    <location>
        <begin position="101"/>
        <end position="158"/>
    </location>
</feature>
<sequence>MTAIIKSWSSRNFSFAGRITLINSVLIAIQAYWSQMMIMPKKVLKAIEAICMAFLWKGQALFHGAGAVAWNNIFQPKSKMVALKDQIKSLTNHNGFQRKSYTIAAGYKLFLPPQRKLNWSNEVWARFNTPKHSVILWLAVLNRLKTKDKLLKYGMQAKMSSFRRKVLAAAIAALMYSIWKARNAVIWQQA</sequence>
<name>A0A803PI70_CANSA</name>
<evidence type="ECO:0000259" key="2">
    <source>
        <dbReference type="Pfam" id="PF13966"/>
    </source>
</evidence>
<dbReference type="EnsemblPlants" id="evm.model.04.633">
    <property type="protein sequence ID" value="cds.evm.model.04.633"/>
    <property type="gene ID" value="evm.TU.04.633"/>
</dbReference>
<proteinExistence type="predicted"/>
<evidence type="ECO:0000313" key="3">
    <source>
        <dbReference type="EnsemblPlants" id="cds.evm.model.04.633"/>
    </source>
</evidence>
<protein>
    <recommendedName>
        <fullName evidence="2">Reverse transcriptase zinc-binding domain-containing protein</fullName>
    </recommendedName>
</protein>
<feature type="transmembrane region" description="Helical" evidence="1">
    <location>
        <begin position="15"/>
        <end position="33"/>
    </location>
</feature>
<dbReference type="Gramene" id="evm.model.04.633">
    <property type="protein sequence ID" value="cds.evm.model.04.633"/>
    <property type="gene ID" value="evm.TU.04.633"/>
</dbReference>
<organism evidence="3 4">
    <name type="scientific">Cannabis sativa</name>
    <name type="common">Hemp</name>
    <name type="synonym">Marijuana</name>
    <dbReference type="NCBI Taxonomy" id="3483"/>
    <lineage>
        <taxon>Eukaryota</taxon>
        <taxon>Viridiplantae</taxon>
        <taxon>Streptophyta</taxon>
        <taxon>Embryophyta</taxon>
        <taxon>Tracheophyta</taxon>
        <taxon>Spermatophyta</taxon>
        <taxon>Magnoliopsida</taxon>
        <taxon>eudicotyledons</taxon>
        <taxon>Gunneridae</taxon>
        <taxon>Pentapetalae</taxon>
        <taxon>rosids</taxon>
        <taxon>fabids</taxon>
        <taxon>Rosales</taxon>
        <taxon>Cannabaceae</taxon>
        <taxon>Cannabis</taxon>
    </lineage>
</organism>
<evidence type="ECO:0000256" key="1">
    <source>
        <dbReference type="SAM" id="Phobius"/>
    </source>
</evidence>
<evidence type="ECO:0000313" key="4">
    <source>
        <dbReference type="Proteomes" id="UP000596661"/>
    </source>
</evidence>
<keyword evidence="4" id="KW-1185">Reference proteome</keyword>
<dbReference type="Proteomes" id="UP000596661">
    <property type="component" value="Chromosome 4"/>
</dbReference>
<keyword evidence="1" id="KW-0812">Transmembrane</keyword>
<dbReference type="InterPro" id="IPR026960">
    <property type="entry name" value="RVT-Znf"/>
</dbReference>
<dbReference type="PANTHER" id="PTHR33116">
    <property type="entry name" value="REVERSE TRANSCRIPTASE ZINC-BINDING DOMAIN-CONTAINING PROTEIN-RELATED-RELATED"/>
    <property type="match status" value="1"/>
</dbReference>
<keyword evidence="1" id="KW-1133">Transmembrane helix</keyword>
<reference evidence="3" key="1">
    <citation type="submission" date="2018-11" db="EMBL/GenBank/DDBJ databases">
        <authorList>
            <person name="Grassa J C."/>
        </authorList>
    </citation>
    <scope>NUCLEOTIDE SEQUENCE [LARGE SCALE GENOMIC DNA]</scope>
</reference>
<keyword evidence="1" id="KW-0472">Membrane</keyword>
<dbReference type="PANTHER" id="PTHR33116:SF84">
    <property type="entry name" value="RNA-DIRECTED DNA POLYMERASE"/>
    <property type="match status" value="1"/>
</dbReference>
<reference evidence="3" key="2">
    <citation type="submission" date="2021-03" db="UniProtKB">
        <authorList>
            <consortium name="EnsemblPlants"/>
        </authorList>
    </citation>
    <scope>IDENTIFICATION</scope>
</reference>
<dbReference type="Pfam" id="PF13966">
    <property type="entry name" value="zf-RVT"/>
    <property type="match status" value="1"/>
</dbReference>